<dbReference type="GO" id="GO:0009450">
    <property type="term" value="P:gamma-aminobutyric acid catabolic process"/>
    <property type="evidence" value="ECO:0007669"/>
    <property type="project" value="TreeGrafter"/>
</dbReference>
<dbReference type="AlphaFoldDB" id="A0AAF0EAW7"/>
<dbReference type="Gene3D" id="3.40.309.10">
    <property type="entry name" value="Aldehyde Dehydrogenase, Chain A, domain 2"/>
    <property type="match status" value="1"/>
</dbReference>
<dbReference type="Gene3D" id="3.40.605.10">
    <property type="entry name" value="Aldehyde Dehydrogenase, Chain A, domain 1"/>
    <property type="match status" value="1"/>
</dbReference>
<comment type="catalytic activity">
    <reaction evidence="5">
        <text>succinate semialdehyde + NAD(+) + H2O = succinate + NADH + 2 H(+)</text>
        <dbReference type="Rhea" id="RHEA:13217"/>
        <dbReference type="ChEBI" id="CHEBI:15377"/>
        <dbReference type="ChEBI" id="CHEBI:15378"/>
        <dbReference type="ChEBI" id="CHEBI:30031"/>
        <dbReference type="ChEBI" id="CHEBI:57540"/>
        <dbReference type="ChEBI" id="CHEBI:57706"/>
        <dbReference type="ChEBI" id="CHEBI:57945"/>
        <dbReference type="EC" id="1.2.1.16"/>
    </reaction>
</comment>
<dbReference type="GO" id="GO:0004777">
    <property type="term" value="F:succinate-semialdehyde dehydrogenase (NAD+) activity"/>
    <property type="evidence" value="ECO:0007669"/>
    <property type="project" value="TreeGrafter"/>
</dbReference>
<evidence type="ECO:0000256" key="8">
    <source>
        <dbReference type="RuleBase" id="RU003345"/>
    </source>
</evidence>
<feature type="domain" description="CRAL-TRIO" evidence="10">
    <location>
        <begin position="41"/>
        <end position="214"/>
    </location>
</feature>
<dbReference type="SUPFAM" id="SSF53720">
    <property type="entry name" value="ALDH-like"/>
    <property type="match status" value="1"/>
</dbReference>
<keyword evidence="12" id="KW-1185">Reference proteome</keyword>
<dbReference type="Pfam" id="PF00171">
    <property type="entry name" value="Aldedh"/>
    <property type="match status" value="1"/>
</dbReference>
<protein>
    <recommendedName>
        <fullName evidence="6">succinate-semialdehyde dehydrogenase [NAD(P)(+)]</fullName>
        <ecNumber evidence="6">1.2.1.16</ecNumber>
    </recommendedName>
</protein>
<dbReference type="PANTHER" id="PTHR43353:SF5">
    <property type="entry name" value="SUCCINATE-SEMIALDEHYDE DEHYDROGENASE, MITOCHONDRIAL"/>
    <property type="match status" value="1"/>
</dbReference>
<reference evidence="11" key="1">
    <citation type="submission" date="2023-03" db="EMBL/GenBank/DDBJ databases">
        <title>Mating type loci evolution in Malassezia.</title>
        <authorList>
            <person name="Coelho M.A."/>
        </authorList>
    </citation>
    <scope>NUCLEOTIDE SEQUENCE</scope>
    <source>
        <strain evidence="11">CBS 12830</strain>
    </source>
</reference>
<evidence type="ECO:0000256" key="9">
    <source>
        <dbReference type="SAM" id="MobiDB-lite"/>
    </source>
</evidence>
<dbReference type="EMBL" id="CP119900">
    <property type="protein sequence ID" value="WFD22065.1"/>
    <property type="molecule type" value="Genomic_DNA"/>
</dbReference>
<dbReference type="SMART" id="SM00516">
    <property type="entry name" value="SEC14"/>
    <property type="match status" value="1"/>
</dbReference>
<comment type="catalytic activity">
    <reaction evidence="4">
        <text>succinate semialdehyde + NADP(+) + H2O = succinate + NADPH + 2 H(+)</text>
        <dbReference type="Rhea" id="RHEA:13213"/>
        <dbReference type="ChEBI" id="CHEBI:15377"/>
        <dbReference type="ChEBI" id="CHEBI:15378"/>
        <dbReference type="ChEBI" id="CHEBI:30031"/>
        <dbReference type="ChEBI" id="CHEBI:57706"/>
        <dbReference type="ChEBI" id="CHEBI:57783"/>
        <dbReference type="ChEBI" id="CHEBI:58349"/>
        <dbReference type="EC" id="1.2.1.16"/>
    </reaction>
</comment>
<dbReference type="SUPFAM" id="SSF52087">
    <property type="entry name" value="CRAL/TRIO domain"/>
    <property type="match status" value="1"/>
</dbReference>
<feature type="active site" evidence="7">
    <location>
        <position position="1019"/>
    </location>
</feature>
<dbReference type="PROSITE" id="PS00687">
    <property type="entry name" value="ALDEHYDE_DEHYDR_GLU"/>
    <property type="match status" value="1"/>
</dbReference>
<dbReference type="GO" id="GO:0005737">
    <property type="term" value="C:cytoplasm"/>
    <property type="evidence" value="ECO:0007669"/>
    <property type="project" value="TreeGrafter"/>
</dbReference>
<dbReference type="Proteomes" id="UP001214415">
    <property type="component" value="Chromosome 1"/>
</dbReference>
<comment type="pathway">
    <text evidence="1">Amino-acid degradation; 4-aminobutanoate degradation.</text>
</comment>
<dbReference type="InterPro" id="IPR036865">
    <property type="entry name" value="CRAL-TRIO_dom_sf"/>
</dbReference>
<dbReference type="InterPro" id="IPR046450">
    <property type="entry name" value="PA_dom_sf"/>
</dbReference>
<dbReference type="InterPro" id="IPR016162">
    <property type="entry name" value="Ald_DH_N"/>
</dbReference>
<keyword evidence="3 8" id="KW-0560">Oxidoreductase</keyword>
<dbReference type="Gene3D" id="3.40.525.10">
    <property type="entry name" value="CRAL-TRIO lipid binding domain"/>
    <property type="match status" value="1"/>
</dbReference>
<feature type="compositionally biased region" description="Basic and acidic residues" evidence="9">
    <location>
        <begin position="243"/>
        <end position="258"/>
    </location>
</feature>
<dbReference type="Gene3D" id="3.50.30.30">
    <property type="match status" value="1"/>
</dbReference>
<dbReference type="InterPro" id="IPR001251">
    <property type="entry name" value="CRAL-TRIO_dom"/>
</dbReference>
<organism evidence="11 12">
    <name type="scientific">Malassezia equina</name>
    <dbReference type="NCBI Taxonomy" id="1381935"/>
    <lineage>
        <taxon>Eukaryota</taxon>
        <taxon>Fungi</taxon>
        <taxon>Dikarya</taxon>
        <taxon>Basidiomycota</taxon>
        <taxon>Ustilaginomycotina</taxon>
        <taxon>Malasseziomycetes</taxon>
        <taxon>Malasseziales</taxon>
        <taxon>Malasseziaceae</taxon>
        <taxon>Malassezia</taxon>
    </lineage>
</organism>
<evidence type="ECO:0000256" key="3">
    <source>
        <dbReference type="ARBA" id="ARBA00023002"/>
    </source>
</evidence>
<accession>A0AAF0EAW7</accession>
<dbReference type="InterPro" id="IPR050740">
    <property type="entry name" value="Aldehyde_DH_Superfamily"/>
</dbReference>
<dbReference type="Pfam" id="PF00650">
    <property type="entry name" value="CRAL_TRIO"/>
    <property type="match status" value="1"/>
</dbReference>
<feature type="region of interest" description="Disordered" evidence="9">
    <location>
        <begin position="241"/>
        <end position="291"/>
    </location>
</feature>
<evidence type="ECO:0000313" key="12">
    <source>
        <dbReference type="Proteomes" id="UP001214415"/>
    </source>
</evidence>
<evidence type="ECO:0000256" key="2">
    <source>
        <dbReference type="ARBA" id="ARBA00009986"/>
    </source>
</evidence>
<dbReference type="InterPro" id="IPR016163">
    <property type="entry name" value="Ald_DH_C"/>
</dbReference>
<dbReference type="EC" id="1.2.1.16" evidence="6"/>
<evidence type="ECO:0000256" key="5">
    <source>
        <dbReference type="ARBA" id="ARBA00052698"/>
    </source>
</evidence>
<dbReference type="CDD" id="cd00170">
    <property type="entry name" value="SEC14"/>
    <property type="match status" value="1"/>
</dbReference>
<evidence type="ECO:0000256" key="1">
    <source>
        <dbReference type="ARBA" id="ARBA00005176"/>
    </source>
</evidence>
<gene>
    <name evidence="11" type="ORF">MEQU1_000727</name>
</gene>
<evidence type="ECO:0000313" key="11">
    <source>
        <dbReference type="EMBL" id="WFD22065.1"/>
    </source>
</evidence>
<name>A0AAF0EAW7_9BASI</name>
<proteinExistence type="inferred from homology"/>
<dbReference type="FunFam" id="3.40.605.10:FF:000005">
    <property type="entry name" value="Succinate-semialdehyde dehydrogenase I"/>
    <property type="match status" value="1"/>
</dbReference>
<dbReference type="FunFam" id="3.40.309.10:FF:000004">
    <property type="entry name" value="Succinate-semialdehyde dehydrogenase I"/>
    <property type="match status" value="1"/>
</dbReference>
<dbReference type="Pfam" id="PF02225">
    <property type="entry name" value="PA"/>
    <property type="match status" value="1"/>
</dbReference>
<dbReference type="PROSITE" id="PS50191">
    <property type="entry name" value="CRAL_TRIO"/>
    <property type="match status" value="1"/>
</dbReference>
<dbReference type="InterPro" id="IPR015590">
    <property type="entry name" value="Aldehyde_DH_dom"/>
</dbReference>
<dbReference type="CDD" id="cd07103">
    <property type="entry name" value="ALDH_F5_SSADH_GabD"/>
    <property type="match status" value="1"/>
</dbReference>
<dbReference type="SUPFAM" id="SSF52025">
    <property type="entry name" value="PA domain"/>
    <property type="match status" value="1"/>
</dbReference>
<dbReference type="InterPro" id="IPR003137">
    <property type="entry name" value="PA_domain"/>
</dbReference>
<dbReference type="InterPro" id="IPR016161">
    <property type="entry name" value="Ald_DH/histidinol_DH"/>
</dbReference>
<sequence length="1246" mass="137635">MVHKLRKDWDYIPAKDMMMEAEKWRREFKVDELYETFTFPEKEAVNKLYPKFYHKTDKDGRPVYVEQLTHLDLNKLFKVTTPERLIQQLVYEYEKCQRERLPVCSEMSNKLIETSCTIMDLKNVGVAQFWKVSSYVQQASKIGQFYYPETMGRFYIINAPYIFTTVWSVVKGWLDPVTREKIQILGSNFLSELSKQIPMENIPSLVGGSCQCPGGCHMSDAGPWNTPEDEEIIRRVRNQRQRLKLENSDEPHDTKGPAHEQGAGSADAVTDVPAPQQATDPASSAPAVTKKVPAVPANENVAVVPPSAGDSTSALPLAIPMTSDSPNEPAPPIHETTETLWTLSPAEHVSSSQASVTSDLNDQTQRRTQWPGNKIVIPAADQSFSTRPAAFGPEKVDDDGLWGAMIPIQNFLQDDARAQPRNTGCPDEVQALWMDDLDENSAPFLKHVWTFSRGPKRPPSDWIALVERGGCSFEDKVRTAQRMGAQAVVVGDAMASESSSPLASSVNLREWEEEDMEPVTRPITMQPDSDAKDIVIPSCFVIRSSYLDLMEYVGQAEQGLLPSTHHGVRVGLFLDANVTDSPWLDLGLAFFLLPSLFALFSVVFYHVRALIKRYRDRASLHAVRSLPCFEWHPDCAWVAVKPEDVPGVPSPDIILQGMQAVDAFYAWIMHICSRRHDKRDALMTHMEQAQYDTFSMDPMAQRSRWFLQEECPICLVEFTEGFVMSRLRLGNSIRAFSTASKALRLFPNMPQGLAKGGRGTIELKNADLLRSQSYINGQWVSALDGKTLPVYNKATTEVLADVVDQGAEDTYAAIDVASDAFPSWSKTTAHARHDMLMALFHKIQENADDLARIIVAENGKCLSDAMGEVNYANSYVQWFAEETLRIQGYTTPSPQSSVRTVVFRQPIGVAGLIAPWNFPLAMITRKVAPALGAGCTVVVKAPHEAPLSALAMAHLAEEVGVPKGVLNVLVSSKGDNEQAMGKALCESTKVDKISFTGSTRVGKLLMSQSAATLKKVSMELGGNAPFIVFDDADVDNAVANAMACKFRCAGQTCISLNRLFVHERVYDEFVEKLAAKVRELRVGYGLEPHVNIGPLVNEAGQHKAFEHVSQMEKAGSQVLVGGQKGEGLFFEPTVVLAAPDSRPPTDEEETFGPVAVVYKFSNEEEVVRAANDVRVGLAGYFFSRDVQRCFRVAEALHVGMVGVNTGLISSSTMPFGGVLESGFGREGGPTGIYEYLFEKAVSFGGL</sequence>
<evidence type="ECO:0000259" key="10">
    <source>
        <dbReference type="PROSITE" id="PS50191"/>
    </source>
</evidence>
<evidence type="ECO:0000256" key="7">
    <source>
        <dbReference type="PROSITE-ProRule" id="PRU10007"/>
    </source>
</evidence>
<dbReference type="InterPro" id="IPR029510">
    <property type="entry name" value="Ald_DH_CS_GLU"/>
</dbReference>
<evidence type="ECO:0000256" key="4">
    <source>
        <dbReference type="ARBA" id="ARBA00050387"/>
    </source>
</evidence>
<evidence type="ECO:0000256" key="6">
    <source>
        <dbReference type="ARBA" id="ARBA00067047"/>
    </source>
</evidence>
<dbReference type="PANTHER" id="PTHR43353">
    <property type="entry name" value="SUCCINATE-SEMIALDEHYDE DEHYDROGENASE, MITOCHONDRIAL"/>
    <property type="match status" value="1"/>
</dbReference>
<comment type="similarity">
    <text evidence="2 8">Belongs to the aldehyde dehydrogenase family.</text>
</comment>